<dbReference type="EC" id="2.7.1.180" evidence="2 11"/>
<evidence type="ECO:0000256" key="2">
    <source>
        <dbReference type="ARBA" id="ARBA00011955"/>
    </source>
</evidence>
<keyword evidence="5 11" id="KW-0808">Transferase</keyword>
<comment type="cofactor">
    <cofactor evidence="1">
        <name>Mg(2+)</name>
        <dbReference type="ChEBI" id="CHEBI:18420"/>
    </cofactor>
</comment>
<keyword evidence="4 11" id="KW-0285">Flavoprotein</keyword>
<comment type="similarity">
    <text evidence="11">Belongs to the ApbE family.</text>
</comment>
<protein>
    <recommendedName>
        <fullName evidence="3 11">FAD:protein FMN transferase</fullName>
        <ecNumber evidence="2 11">2.7.1.180</ecNumber>
    </recommendedName>
    <alternativeName>
        <fullName evidence="9 11">Flavin transferase</fullName>
    </alternativeName>
</protein>
<dbReference type="GO" id="GO:0016740">
    <property type="term" value="F:transferase activity"/>
    <property type="evidence" value="ECO:0007669"/>
    <property type="project" value="UniProtKB-KW"/>
</dbReference>
<dbReference type="RefSeq" id="WP_251778091.1">
    <property type="nucleotide sequence ID" value="NZ_JAMKFE010000005.1"/>
</dbReference>
<evidence type="ECO:0000313" key="12">
    <source>
        <dbReference type="EMBL" id="MCM5679888.1"/>
    </source>
</evidence>
<evidence type="ECO:0000256" key="10">
    <source>
        <dbReference type="ARBA" id="ARBA00048540"/>
    </source>
</evidence>
<reference evidence="12" key="1">
    <citation type="submission" date="2022-05" db="EMBL/GenBank/DDBJ databases">
        <title>Schlegelella sp. nov., isolated from mangrove soil.</title>
        <authorList>
            <person name="Liu Y."/>
            <person name="Ge X."/>
            <person name="Liu W."/>
        </authorList>
    </citation>
    <scope>NUCLEOTIDE SEQUENCE</scope>
    <source>
        <strain evidence="12">S2-27</strain>
    </source>
</reference>
<dbReference type="PANTHER" id="PTHR30040">
    <property type="entry name" value="THIAMINE BIOSYNTHESIS LIPOPROTEIN APBE"/>
    <property type="match status" value="1"/>
</dbReference>
<dbReference type="Gene3D" id="3.10.520.10">
    <property type="entry name" value="ApbE-like domains"/>
    <property type="match status" value="1"/>
</dbReference>
<dbReference type="SUPFAM" id="SSF143631">
    <property type="entry name" value="ApbE-like"/>
    <property type="match status" value="1"/>
</dbReference>
<sequence length="296" mass="32479">MGTPVRVELWSADRAAAEEAMAEVMAEMHRIDRTMSPYKESSELSRINREAAARPVPVSEEMFRLLERAQACSELSDGAFDITYASVGHLYDYRLGTGPDEEALARGRAAVGYRHLVLDSLHRTVRFAREGVRIDLGGFAKGHAVDNCIALLKRRGFAHAMVCAGGDSHVMGDRRGRPWTIAIRHPRRAGEVVAVLPLEDVSISTSGDYERYFERDGVRFHHLIDPRSGRSPSEVRSVTILAPDGLTSEGWSKTVFVLGVERGLRLIESQPGVDAVVVDAQGVMHCTSGLLSQEAA</sequence>
<evidence type="ECO:0000256" key="4">
    <source>
        <dbReference type="ARBA" id="ARBA00022630"/>
    </source>
</evidence>
<accession>A0ABT0YMK5</accession>
<evidence type="ECO:0000256" key="6">
    <source>
        <dbReference type="ARBA" id="ARBA00022723"/>
    </source>
</evidence>
<evidence type="ECO:0000256" key="5">
    <source>
        <dbReference type="ARBA" id="ARBA00022679"/>
    </source>
</evidence>
<evidence type="ECO:0000256" key="9">
    <source>
        <dbReference type="ARBA" id="ARBA00031306"/>
    </source>
</evidence>
<dbReference type="InterPro" id="IPR003374">
    <property type="entry name" value="ApbE-like_sf"/>
</dbReference>
<comment type="catalytic activity">
    <reaction evidence="10 11">
        <text>L-threonyl-[protein] + FAD = FMN-L-threonyl-[protein] + AMP + H(+)</text>
        <dbReference type="Rhea" id="RHEA:36847"/>
        <dbReference type="Rhea" id="RHEA-COMP:11060"/>
        <dbReference type="Rhea" id="RHEA-COMP:11061"/>
        <dbReference type="ChEBI" id="CHEBI:15378"/>
        <dbReference type="ChEBI" id="CHEBI:30013"/>
        <dbReference type="ChEBI" id="CHEBI:57692"/>
        <dbReference type="ChEBI" id="CHEBI:74257"/>
        <dbReference type="ChEBI" id="CHEBI:456215"/>
        <dbReference type="EC" id="2.7.1.180"/>
    </reaction>
</comment>
<keyword evidence="6 11" id="KW-0479">Metal-binding</keyword>
<name>A0ABT0YMK5_9BURK</name>
<dbReference type="InterPro" id="IPR024932">
    <property type="entry name" value="ApbE"/>
</dbReference>
<keyword evidence="8 11" id="KW-0460">Magnesium</keyword>
<dbReference type="Pfam" id="PF02424">
    <property type="entry name" value="ApbE"/>
    <property type="match status" value="1"/>
</dbReference>
<evidence type="ECO:0000256" key="8">
    <source>
        <dbReference type="ARBA" id="ARBA00022842"/>
    </source>
</evidence>
<evidence type="ECO:0000256" key="7">
    <source>
        <dbReference type="ARBA" id="ARBA00022827"/>
    </source>
</evidence>
<proteinExistence type="inferred from homology"/>
<dbReference type="EMBL" id="JAMKFE010000005">
    <property type="protein sequence ID" value="MCM5679888.1"/>
    <property type="molecule type" value="Genomic_DNA"/>
</dbReference>
<evidence type="ECO:0000256" key="3">
    <source>
        <dbReference type="ARBA" id="ARBA00016337"/>
    </source>
</evidence>
<dbReference type="Proteomes" id="UP001165541">
    <property type="component" value="Unassembled WGS sequence"/>
</dbReference>
<comment type="caution">
    <text evidence="12">The sequence shown here is derived from an EMBL/GenBank/DDBJ whole genome shotgun (WGS) entry which is preliminary data.</text>
</comment>
<dbReference type="PIRSF" id="PIRSF006268">
    <property type="entry name" value="ApbE"/>
    <property type="match status" value="1"/>
</dbReference>
<gene>
    <name evidence="12" type="ORF">M8A51_10125</name>
</gene>
<evidence type="ECO:0000256" key="11">
    <source>
        <dbReference type="PIRNR" id="PIRNR006268"/>
    </source>
</evidence>
<dbReference type="PANTHER" id="PTHR30040:SF2">
    <property type="entry name" value="FAD:PROTEIN FMN TRANSFERASE"/>
    <property type="match status" value="1"/>
</dbReference>
<organism evidence="12 13">
    <name type="scientific">Caldimonas mangrovi</name>
    <dbReference type="NCBI Taxonomy" id="2944811"/>
    <lineage>
        <taxon>Bacteria</taxon>
        <taxon>Pseudomonadati</taxon>
        <taxon>Pseudomonadota</taxon>
        <taxon>Betaproteobacteria</taxon>
        <taxon>Burkholderiales</taxon>
        <taxon>Sphaerotilaceae</taxon>
        <taxon>Caldimonas</taxon>
    </lineage>
</organism>
<evidence type="ECO:0000256" key="1">
    <source>
        <dbReference type="ARBA" id="ARBA00001946"/>
    </source>
</evidence>
<keyword evidence="13" id="KW-1185">Reference proteome</keyword>
<keyword evidence="7 11" id="KW-0274">FAD</keyword>
<evidence type="ECO:0000313" key="13">
    <source>
        <dbReference type="Proteomes" id="UP001165541"/>
    </source>
</evidence>